<dbReference type="SUPFAM" id="SSF47459">
    <property type="entry name" value="HLH, helix-loop-helix DNA-binding domain"/>
    <property type="match status" value="1"/>
</dbReference>
<keyword evidence="2 6" id="KW-0805">Transcription regulation</keyword>
<evidence type="ECO:0000313" key="9">
    <source>
        <dbReference type="Proteomes" id="UP000827889"/>
    </source>
</evidence>
<dbReference type="InterPro" id="IPR054502">
    <property type="entry name" value="bHLH-TF_ACT-like_plant"/>
</dbReference>
<keyword evidence="5 6" id="KW-0539">Nucleus</keyword>
<dbReference type="PANTHER" id="PTHR11514:SF115">
    <property type="entry name" value="TRANSCRIPTION FACTOR"/>
    <property type="match status" value="1"/>
</dbReference>
<dbReference type="InterPro" id="IPR011598">
    <property type="entry name" value="bHLH_dom"/>
</dbReference>
<reference evidence="10" key="1">
    <citation type="submission" date="2025-08" db="UniProtKB">
        <authorList>
            <consortium name="RefSeq"/>
        </authorList>
    </citation>
    <scope>IDENTIFICATION</scope>
    <source>
        <tissue evidence="10">Leaf</tissue>
    </source>
</reference>
<dbReference type="GO" id="GO:0046983">
    <property type="term" value="F:protein dimerization activity"/>
    <property type="evidence" value="ECO:0007669"/>
    <property type="project" value="InterPro"/>
</dbReference>
<dbReference type="RefSeq" id="XP_030540200.2">
    <property type="nucleotide sequence ID" value="XM_030684340.2"/>
</dbReference>
<feature type="region of interest" description="Disordered" evidence="7">
    <location>
        <begin position="244"/>
        <end position="290"/>
    </location>
</feature>
<proteinExistence type="predicted"/>
<evidence type="ECO:0000259" key="8">
    <source>
        <dbReference type="PROSITE" id="PS50888"/>
    </source>
</evidence>
<keyword evidence="9" id="KW-1185">Reference proteome</keyword>
<evidence type="ECO:0000256" key="7">
    <source>
        <dbReference type="SAM" id="MobiDB-lite"/>
    </source>
</evidence>
<dbReference type="Pfam" id="PF22754">
    <property type="entry name" value="bHLH-TF_ACT-like_plant"/>
    <property type="match status" value="1"/>
</dbReference>
<comment type="subcellular location">
    <subcellularLocation>
        <location evidence="1 6">Nucleus</location>
    </subcellularLocation>
</comment>
<dbReference type="Pfam" id="PF14215">
    <property type="entry name" value="bHLH-MYC_N"/>
    <property type="match status" value="1"/>
</dbReference>
<dbReference type="GO" id="GO:0003700">
    <property type="term" value="F:DNA-binding transcription factor activity"/>
    <property type="evidence" value="ECO:0007669"/>
    <property type="project" value="InterPro"/>
</dbReference>
<feature type="compositionally biased region" description="Low complexity" evidence="7">
    <location>
        <begin position="271"/>
        <end position="281"/>
    </location>
</feature>
<evidence type="ECO:0000256" key="3">
    <source>
        <dbReference type="ARBA" id="ARBA00023125"/>
    </source>
</evidence>
<evidence type="ECO:0000256" key="6">
    <source>
        <dbReference type="RuleBase" id="RU369104"/>
    </source>
</evidence>
<dbReference type="GeneID" id="115747988"/>
<dbReference type="GO" id="GO:0005634">
    <property type="term" value="C:nucleus"/>
    <property type="evidence" value="ECO:0007669"/>
    <property type="project" value="UniProtKB-SubCell"/>
</dbReference>
<dbReference type="GO" id="GO:0000976">
    <property type="term" value="F:transcription cis-regulatory region binding"/>
    <property type="evidence" value="ECO:0007669"/>
    <property type="project" value="TreeGrafter"/>
</dbReference>
<gene>
    <name evidence="10" type="primary">LOC115747988</name>
</gene>
<dbReference type="PANTHER" id="PTHR11514">
    <property type="entry name" value="MYC"/>
    <property type="match status" value="1"/>
</dbReference>
<keyword evidence="4 6" id="KW-0804">Transcription</keyword>
<feature type="domain" description="BHLH" evidence="8">
    <location>
        <begin position="277"/>
        <end position="326"/>
    </location>
</feature>
<evidence type="ECO:0000256" key="2">
    <source>
        <dbReference type="ARBA" id="ARBA00023015"/>
    </source>
</evidence>
<dbReference type="Gene3D" id="4.10.280.10">
    <property type="entry name" value="Helix-loop-helix DNA-binding domain"/>
    <property type="match status" value="1"/>
</dbReference>
<evidence type="ECO:0000256" key="1">
    <source>
        <dbReference type="ARBA" id="ARBA00004123"/>
    </source>
</evidence>
<dbReference type="InterPro" id="IPR025610">
    <property type="entry name" value="MYC/MYB_N"/>
</dbReference>
<dbReference type="Pfam" id="PF00010">
    <property type="entry name" value="HLH"/>
    <property type="match status" value="1"/>
</dbReference>
<organism evidence="9 10">
    <name type="scientific">Rhodamnia argentea</name>
    <dbReference type="NCBI Taxonomy" id="178133"/>
    <lineage>
        <taxon>Eukaryota</taxon>
        <taxon>Viridiplantae</taxon>
        <taxon>Streptophyta</taxon>
        <taxon>Embryophyta</taxon>
        <taxon>Tracheophyta</taxon>
        <taxon>Spermatophyta</taxon>
        <taxon>Magnoliopsida</taxon>
        <taxon>eudicotyledons</taxon>
        <taxon>Gunneridae</taxon>
        <taxon>Pentapetalae</taxon>
        <taxon>rosids</taxon>
        <taxon>malvids</taxon>
        <taxon>Myrtales</taxon>
        <taxon>Myrtaceae</taxon>
        <taxon>Myrtoideae</taxon>
        <taxon>Myrteae</taxon>
        <taxon>Australasian group</taxon>
        <taxon>Rhodamnia</taxon>
    </lineage>
</organism>
<keyword evidence="3" id="KW-0238">DNA-binding</keyword>
<dbReference type="SMART" id="SM00353">
    <property type="entry name" value="HLH"/>
    <property type="match status" value="1"/>
</dbReference>
<evidence type="ECO:0000256" key="4">
    <source>
        <dbReference type="ARBA" id="ARBA00023163"/>
    </source>
</evidence>
<dbReference type="PROSITE" id="PS50888">
    <property type="entry name" value="BHLH"/>
    <property type="match status" value="1"/>
</dbReference>
<evidence type="ECO:0000313" key="10">
    <source>
        <dbReference type="RefSeq" id="XP_030540200.2"/>
    </source>
</evidence>
<name>A0A8B8PZH3_9MYRT</name>
<dbReference type="AlphaFoldDB" id="A0A8B8PZH3"/>
<dbReference type="Proteomes" id="UP000827889">
    <property type="component" value="Chromosome 3"/>
</dbReference>
<protein>
    <recommendedName>
        <fullName evidence="6">Transcription factor</fullName>
        <shortName evidence="6">bHLH transcription factor</shortName>
    </recommendedName>
    <alternativeName>
        <fullName evidence="6">Basic helix-loop-helix protein</fullName>
    </alternativeName>
</protein>
<sequence>METSWFELDNLLLMEGLASCASSSLLVPLHHKASPPLQKLVHLILQTRTEDWVYSIFWRPSRDEHGGLVLTWGDGHFQGATRDQLASKPTIERVLEEAQWLDDKFGHGNDIGDPEWYYILSVMRSYSSEDGLLGTAFRSGGHVWLSGEDGHGLELYECDERIKEARMYGIKSIACISSPDGSGVLELGSSEIIKEDWSLVHLAKCFLFPCHFLNPPVHPRGENQSNDAKEETALVGVAKRPFAKPAGMSCHDMSKKSGRKEIVDDDDEESPLSPSLRGPSSHVKAERQRRDKMNQRLYVLRSIVPNVSRMDKASLLADAVDYIKELRSRVDALESKLVKSKPSPPKRLKSKRAVADVTESRSLWSKNGTAKASTMLAAPGPREMAVEVKVYGREAVVRVRSPNLGHPCARLMDVFKELGLEVQHASMSCMKEMMVQDVVIRTPVDYWVSDESMGDAISGKLGKVI</sequence>
<evidence type="ECO:0000256" key="5">
    <source>
        <dbReference type="ARBA" id="ARBA00023242"/>
    </source>
</evidence>
<dbReference type="InterPro" id="IPR036638">
    <property type="entry name" value="HLH_DNA-bd_sf"/>
</dbReference>
<feature type="compositionally biased region" description="Basic and acidic residues" evidence="7">
    <location>
        <begin position="252"/>
        <end position="262"/>
    </location>
</feature>
<dbReference type="InterPro" id="IPR045084">
    <property type="entry name" value="AIB/MYC-like"/>
</dbReference>
<accession>A0A8B8PZH3</accession>
<dbReference type="KEGG" id="rarg:115747988"/>